<dbReference type="PANTHER" id="PTHR46390">
    <property type="entry name" value="MANNOSE-1-PHOSPHATE GUANYLYLTRANSFERASE"/>
    <property type="match status" value="1"/>
</dbReference>
<dbReference type="InterPro" id="IPR001538">
    <property type="entry name" value="Man6P_isomerase-2_C"/>
</dbReference>
<dbReference type="Pfam" id="PF01050">
    <property type="entry name" value="MannoseP_isomer"/>
    <property type="match status" value="1"/>
</dbReference>
<evidence type="ECO:0000259" key="11">
    <source>
        <dbReference type="Pfam" id="PF01050"/>
    </source>
</evidence>
<dbReference type="PANTHER" id="PTHR46390:SF1">
    <property type="entry name" value="MANNOSE-1-PHOSPHATE GUANYLYLTRANSFERASE"/>
    <property type="match status" value="1"/>
</dbReference>
<dbReference type="GO" id="GO:0009298">
    <property type="term" value="P:GDP-mannose biosynthetic process"/>
    <property type="evidence" value="ECO:0007669"/>
    <property type="project" value="TreeGrafter"/>
</dbReference>
<evidence type="ECO:0000256" key="3">
    <source>
        <dbReference type="ARBA" id="ARBA00012387"/>
    </source>
</evidence>
<feature type="domain" description="Mannose-6-phosphate isomerase type II C-terminal" evidence="11">
    <location>
        <begin position="373"/>
        <end position="487"/>
    </location>
</feature>
<dbReference type="Gene3D" id="2.60.120.10">
    <property type="entry name" value="Jelly Rolls"/>
    <property type="match status" value="1"/>
</dbReference>
<dbReference type="Gene3D" id="3.90.550.10">
    <property type="entry name" value="Spore Coat Polysaccharide Biosynthesis Protein SpsA, Chain A"/>
    <property type="match status" value="1"/>
</dbReference>
<dbReference type="SUPFAM" id="SSF53448">
    <property type="entry name" value="Nucleotide-diphospho-sugar transferases"/>
    <property type="match status" value="1"/>
</dbReference>
<evidence type="ECO:0000256" key="6">
    <source>
        <dbReference type="ARBA" id="ARBA00022741"/>
    </source>
</evidence>
<comment type="pathway">
    <text evidence="1">Nucleotide-sugar biosynthesis; GDP-alpha-D-mannose biosynthesis; GDP-alpha-D-mannose from alpha-D-mannose 1-phosphate (GTP route): step 1/1.</text>
</comment>
<keyword evidence="4" id="KW-0808">Transferase</keyword>
<proteinExistence type="inferred from homology"/>
<dbReference type="SUPFAM" id="SSF51182">
    <property type="entry name" value="RmlC-like cupins"/>
    <property type="match status" value="1"/>
</dbReference>
<comment type="caution">
    <text evidence="13">The sequence shown here is derived from an EMBL/GenBank/DDBJ whole genome shotgun (WGS) entry which is preliminary data.</text>
</comment>
<dbReference type="GO" id="GO:0005525">
    <property type="term" value="F:GTP binding"/>
    <property type="evidence" value="ECO:0007669"/>
    <property type="project" value="UniProtKB-KW"/>
</dbReference>
<dbReference type="GO" id="GO:0016853">
    <property type="term" value="F:isomerase activity"/>
    <property type="evidence" value="ECO:0007669"/>
    <property type="project" value="UniProtKB-KW"/>
</dbReference>
<keyword evidence="5 13" id="KW-0548">Nucleotidyltransferase</keyword>
<gene>
    <name evidence="13" type="ORF">CKO40_06770</name>
</gene>
<dbReference type="InterPro" id="IPR051161">
    <property type="entry name" value="Mannose-6P_isomerase_type2"/>
</dbReference>
<evidence type="ECO:0000256" key="2">
    <source>
        <dbReference type="ARBA" id="ARBA00006115"/>
    </source>
</evidence>
<dbReference type="EMBL" id="NRSJ01000008">
    <property type="protein sequence ID" value="MBK1704259.1"/>
    <property type="molecule type" value="Genomic_DNA"/>
</dbReference>
<name>A0AAJ0U2U2_9GAMM</name>
<evidence type="ECO:0000256" key="5">
    <source>
        <dbReference type="ARBA" id="ARBA00022695"/>
    </source>
</evidence>
<dbReference type="GO" id="GO:0004475">
    <property type="term" value="F:mannose-1-phosphate guanylyltransferase (GTP) activity"/>
    <property type="evidence" value="ECO:0007669"/>
    <property type="project" value="UniProtKB-EC"/>
</dbReference>
<feature type="domain" description="MannoseP isomerase/GMP-like beta-helix" evidence="12">
    <location>
        <begin position="321"/>
        <end position="366"/>
    </location>
</feature>
<comment type="similarity">
    <text evidence="2 9">Belongs to the mannose-6-phosphate isomerase type 2 family.</text>
</comment>
<dbReference type="Pfam" id="PF22640">
    <property type="entry name" value="ManC_GMP_beta-helix"/>
    <property type="match status" value="1"/>
</dbReference>
<evidence type="ECO:0000256" key="9">
    <source>
        <dbReference type="RuleBase" id="RU004190"/>
    </source>
</evidence>
<keyword evidence="13" id="KW-0413">Isomerase</keyword>
<evidence type="ECO:0000259" key="12">
    <source>
        <dbReference type="Pfam" id="PF22640"/>
    </source>
</evidence>
<dbReference type="InterPro" id="IPR005835">
    <property type="entry name" value="NTP_transferase_dom"/>
</dbReference>
<reference evidence="13" key="1">
    <citation type="submission" date="2017-08" db="EMBL/GenBank/DDBJ databases">
        <authorList>
            <person name="Imhoff J.F."/>
            <person name="Rahn T."/>
            <person name="Kuenzel S."/>
            <person name="Neulinger S.C."/>
        </authorList>
    </citation>
    <scope>NUCLEOTIDE SEQUENCE</scope>
    <source>
        <strain evidence="13">DSM 11080</strain>
    </source>
</reference>
<dbReference type="EC" id="2.7.7.13" evidence="3"/>
<dbReference type="RefSeq" id="WP_200345438.1">
    <property type="nucleotide sequence ID" value="NZ_NRSJ01000008.1"/>
</dbReference>
<dbReference type="FunFam" id="2.60.120.10:FF:000032">
    <property type="entry name" value="Mannose-1-phosphate guanylyltransferase/mannose-6-phosphate isomerase"/>
    <property type="match status" value="1"/>
</dbReference>
<dbReference type="InterPro" id="IPR054566">
    <property type="entry name" value="ManC/GMP-like_b-helix"/>
</dbReference>
<dbReference type="InterPro" id="IPR014710">
    <property type="entry name" value="RmlC-like_jellyroll"/>
</dbReference>
<dbReference type="InterPro" id="IPR011051">
    <property type="entry name" value="RmlC_Cupin_sf"/>
</dbReference>
<dbReference type="Proteomes" id="UP001296776">
    <property type="component" value="Unassembled WGS sequence"/>
</dbReference>
<keyword evidence="7" id="KW-0342">GTP-binding</keyword>
<evidence type="ECO:0000256" key="8">
    <source>
        <dbReference type="ARBA" id="ARBA00047343"/>
    </source>
</evidence>
<dbReference type="InterPro" id="IPR029044">
    <property type="entry name" value="Nucleotide-diphossugar_trans"/>
</dbReference>
<evidence type="ECO:0000256" key="1">
    <source>
        <dbReference type="ARBA" id="ARBA00004823"/>
    </source>
</evidence>
<dbReference type="Pfam" id="PF00483">
    <property type="entry name" value="NTP_transferase"/>
    <property type="match status" value="1"/>
</dbReference>
<evidence type="ECO:0000256" key="7">
    <source>
        <dbReference type="ARBA" id="ARBA00023134"/>
    </source>
</evidence>
<keyword evidence="14" id="KW-1185">Reference proteome</keyword>
<comment type="catalytic activity">
    <reaction evidence="8">
        <text>alpha-D-mannose 1-phosphate + GTP + H(+) = GDP-alpha-D-mannose + diphosphate</text>
        <dbReference type="Rhea" id="RHEA:15229"/>
        <dbReference type="ChEBI" id="CHEBI:15378"/>
        <dbReference type="ChEBI" id="CHEBI:33019"/>
        <dbReference type="ChEBI" id="CHEBI:37565"/>
        <dbReference type="ChEBI" id="CHEBI:57527"/>
        <dbReference type="ChEBI" id="CHEBI:58409"/>
        <dbReference type="EC" id="2.7.7.13"/>
    </reaction>
</comment>
<evidence type="ECO:0000313" key="13">
    <source>
        <dbReference type="EMBL" id="MBK1704259.1"/>
    </source>
</evidence>
<protein>
    <recommendedName>
        <fullName evidence="3">mannose-1-phosphate guanylyltransferase</fullName>
        <ecNumber evidence="3">2.7.7.13</ecNumber>
    </recommendedName>
</protein>
<dbReference type="InterPro" id="IPR049577">
    <property type="entry name" value="GMPP_N"/>
</dbReference>
<dbReference type="FunFam" id="3.90.550.10:FF:000046">
    <property type="entry name" value="Mannose-1-phosphate guanylyltransferase (GDP)"/>
    <property type="match status" value="1"/>
</dbReference>
<organism evidence="13 14">
    <name type="scientific">Halochromatium glycolicum</name>
    <dbReference type="NCBI Taxonomy" id="85075"/>
    <lineage>
        <taxon>Bacteria</taxon>
        <taxon>Pseudomonadati</taxon>
        <taxon>Pseudomonadota</taxon>
        <taxon>Gammaproteobacteria</taxon>
        <taxon>Chromatiales</taxon>
        <taxon>Chromatiaceae</taxon>
        <taxon>Halochromatium</taxon>
    </lineage>
</organism>
<sequence length="497" mass="55101">MHLQPVILSGGSGTRLWPLSRETYPKQFLPLTGAHTMLQETALRLDGLVDEHPRLGLLMRDPVVVCNEAHRFLVAEQFRLLGRELATILLEPFGRNTAPALTLAALSVEAAGDDDPVLLVAPADHAIVDAETFRSAVADGATLAEQGAVITFGIVPAKPETGYGYIQQGEARQDEDLNGRAYRLHAFVEKPDRTTAERYLDSGEYLWNSGIFMMRASVWLELIRRFRPEIAEACENALAAGHRDGEFQRLDAVHFKGCPSDSIDYAVMERLSEAEAPTEHPALVLPLDAGWSDVGAWSALWEVREQDAAGNVLDGDAFVHESRNNLLIAQSRLLAAVGVDNLIVIETPDAVLVADRERAQDVKTVTQFLNEAQRNEHRHHQRVHRPWGTFESITMGGRYQVKRLTVKPGEALSMQMHHHRAEHWVVVSGTAKVTCDEKVFLLTENESTYIPIGTTHRLENPGTIALEIIEVQSGSYLGEDDIVRFEDLYNRGGDSSC</sequence>
<evidence type="ECO:0000259" key="10">
    <source>
        <dbReference type="Pfam" id="PF00483"/>
    </source>
</evidence>
<dbReference type="GO" id="GO:0000271">
    <property type="term" value="P:polysaccharide biosynthetic process"/>
    <property type="evidence" value="ECO:0007669"/>
    <property type="project" value="InterPro"/>
</dbReference>
<dbReference type="CDD" id="cd02509">
    <property type="entry name" value="GDP-M1P_Guanylyltransferase"/>
    <property type="match status" value="1"/>
</dbReference>
<keyword evidence="6" id="KW-0547">Nucleotide-binding</keyword>
<evidence type="ECO:0000256" key="4">
    <source>
        <dbReference type="ARBA" id="ARBA00022679"/>
    </source>
</evidence>
<feature type="domain" description="Nucleotidyl transferase" evidence="10">
    <location>
        <begin position="5"/>
        <end position="308"/>
    </location>
</feature>
<dbReference type="InterPro" id="IPR006375">
    <property type="entry name" value="Man1P_GuaTrfase/Man6P_Isoase"/>
</dbReference>
<accession>A0AAJ0U2U2</accession>
<dbReference type="NCBIfam" id="TIGR01479">
    <property type="entry name" value="GMP_PMI"/>
    <property type="match status" value="1"/>
</dbReference>
<evidence type="ECO:0000313" key="14">
    <source>
        <dbReference type="Proteomes" id="UP001296776"/>
    </source>
</evidence>
<dbReference type="AlphaFoldDB" id="A0AAJ0U2U2"/>
<dbReference type="CDD" id="cd02213">
    <property type="entry name" value="cupin_PMI_typeII_C"/>
    <property type="match status" value="1"/>
</dbReference>
<reference evidence="13" key="2">
    <citation type="journal article" date="2020" name="Microorganisms">
        <title>Osmotic Adaptation and Compatible Solute Biosynthesis of Phototrophic Bacteria as Revealed from Genome Analyses.</title>
        <authorList>
            <person name="Imhoff J.F."/>
            <person name="Rahn T."/>
            <person name="Kunzel S."/>
            <person name="Keller A."/>
            <person name="Neulinger S.C."/>
        </authorList>
    </citation>
    <scope>NUCLEOTIDE SEQUENCE</scope>
    <source>
        <strain evidence="13">DSM 11080</strain>
    </source>
</reference>